<gene>
    <name evidence="2" type="ORF">AB664_08555</name>
</gene>
<sequence>MSLGALNHSFAQDNKPQQAQPSAPQSAPAQAPAPVATEPAAASTPVSGVVQQQKPIINDLKQQTKSINDQLQNLRPAMRRSQISSYSLMVFPRSCLMRVLRFVQG</sequence>
<evidence type="ECO:0000256" key="1">
    <source>
        <dbReference type="SAM" id="MobiDB-lite"/>
    </source>
</evidence>
<organism evidence="2">
    <name type="scientific">Brucella anthropi</name>
    <name type="common">Ochrobactrum anthropi</name>
    <dbReference type="NCBI Taxonomy" id="529"/>
    <lineage>
        <taxon>Bacteria</taxon>
        <taxon>Pseudomonadati</taxon>
        <taxon>Pseudomonadota</taxon>
        <taxon>Alphaproteobacteria</taxon>
        <taxon>Hyphomicrobiales</taxon>
        <taxon>Brucellaceae</taxon>
        <taxon>Brucella/Ochrobactrum group</taxon>
        <taxon>Brucella</taxon>
    </lineage>
</organism>
<feature type="region of interest" description="Disordered" evidence="1">
    <location>
        <begin position="1"/>
        <end position="49"/>
    </location>
</feature>
<dbReference type="AlphaFoldDB" id="A0A656Z5D8"/>
<accession>A0A656Z5D8</accession>
<evidence type="ECO:0000313" key="2">
    <source>
        <dbReference type="EMBL" id="KYB45381.1"/>
    </source>
</evidence>
<dbReference type="EMBL" id="LUAY01005159">
    <property type="protein sequence ID" value="KYB45381.1"/>
    <property type="molecule type" value="Genomic_DNA"/>
</dbReference>
<reference evidence="2" key="1">
    <citation type="submission" date="2016-02" db="EMBL/GenBank/DDBJ databases">
        <title>Genomic sequences of Ochrobactrum anthropi.</title>
        <authorList>
            <person name="Chudasama K.S."/>
            <person name="Thaker V.S."/>
        </authorList>
    </citation>
    <scope>NUCLEOTIDE SEQUENCE [LARGE SCALE GENOMIC DNA]</scope>
    <source>
        <strain evidence="2">SUBG007</strain>
    </source>
</reference>
<feature type="compositionally biased region" description="Low complexity" evidence="1">
    <location>
        <begin position="16"/>
        <end position="47"/>
    </location>
</feature>
<protein>
    <submittedName>
        <fullName evidence="2">Uncharacterized protein</fullName>
    </submittedName>
</protein>
<proteinExistence type="predicted"/>
<comment type="caution">
    <text evidence="2">The sequence shown here is derived from an EMBL/GenBank/DDBJ whole genome shotgun (WGS) entry which is preliminary data.</text>
</comment>
<name>A0A656Z5D8_BRUAN</name>